<proteinExistence type="predicted"/>
<feature type="transmembrane region" description="Helical" evidence="1">
    <location>
        <begin position="6"/>
        <end position="31"/>
    </location>
</feature>
<dbReference type="RefSeq" id="WP_161110344.1">
    <property type="nucleotide sequence ID" value="NZ_JBEYHC010000026.1"/>
</dbReference>
<accession>A0A7K2INM8</accession>
<feature type="transmembrane region" description="Helical" evidence="1">
    <location>
        <begin position="82"/>
        <end position="104"/>
    </location>
</feature>
<dbReference type="AlphaFoldDB" id="A0A7K2INM8"/>
<dbReference type="Proteomes" id="UP000467124">
    <property type="component" value="Unassembled WGS sequence"/>
</dbReference>
<protein>
    <submittedName>
        <fullName evidence="2">DUF1772 domain-containing protein</fullName>
    </submittedName>
</protein>
<keyword evidence="1" id="KW-0812">Transmembrane</keyword>
<keyword evidence="1" id="KW-1133">Transmembrane helix</keyword>
<sequence>MNPISITALIAAVLCNGLLAGTFFAFSCSVVPGLRRVDDATYVTTFRAINRAILNGLFMSVFLGAPVLAVLVVVLRPEGAELPWLIVGAVCSVATFVITAAVNVPLNRDLEAARSDTAADLAAARLGFERRWNTAHLVRTLTSVGAAASLAIAIVV</sequence>
<dbReference type="InterPro" id="IPR013901">
    <property type="entry name" value="Anthrone_oxy"/>
</dbReference>
<comment type="caution">
    <text evidence="2">The sequence shown here is derived from an EMBL/GenBank/DDBJ whole genome shotgun (WGS) entry which is preliminary data.</text>
</comment>
<reference evidence="2 3" key="1">
    <citation type="journal article" date="2019" name="Nat. Commun.">
        <title>The antimicrobial potential of Streptomyces from insect microbiomes.</title>
        <authorList>
            <person name="Chevrette M.G."/>
            <person name="Carlson C.M."/>
            <person name="Ortega H.E."/>
            <person name="Thomas C."/>
            <person name="Ananiev G.E."/>
            <person name="Barns K.J."/>
            <person name="Book A.J."/>
            <person name="Cagnazzo J."/>
            <person name="Carlos C."/>
            <person name="Flanigan W."/>
            <person name="Grubbs K.J."/>
            <person name="Horn H.A."/>
            <person name="Hoffmann F.M."/>
            <person name="Klassen J.L."/>
            <person name="Knack J.J."/>
            <person name="Lewin G.R."/>
            <person name="McDonald B.R."/>
            <person name="Muller L."/>
            <person name="Melo W.G.P."/>
            <person name="Pinto-Tomas A.A."/>
            <person name="Schmitz A."/>
            <person name="Wendt-Pienkowski E."/>
            <person name="Wildman S."/>
            <person name="Zhao M."/>
            <person name="Zhang F."/>
            <person name="Bugni T.S."/>
            <person name="Andes D.R."/>
            <person name="Pupo M.T."/>
            <person name="Currie C.R."/>
        </authorList>
    </citation>
    <scope>NUCLEOTIDE SEQUENCE [LARGE SCALE GENOMIC DNA]</scope>
    <source>
        <strain evidence="2 3">SID5840</strain>
    </source>
</reference>
<evidence type="ECO:0000256" key="1">
    <source>
        <dbReference type="SAM" id="Phobius"/>
    </source>
</evidence>
<evidence type="ECO:0000313" key="3">
    <source>
        <dbReference type="Proteomes" id="UP000467124"/>
    </source>
</evidence>
<dbReference type="EMBL" id="WWHY01000001">
    <property type="protein sequence ID" value="MYR31568.1"/>
    <property type="molecule type" value="Genomic_DNA"/>
</dbReference>
<name>A0A7K2INM8_9ACTN</name>
<evidence type="ECO:0000313" key="2">
    <source>
        <dbReference type="EMBL" id="MYR31568.1"/>
    </source>
</evidence>
<dbReference type="Pfam" id="PF08592">
    <property type="entry name" value="Anthrone_oxy"/>
    <property type="match status" value="1"/>
</dbReference>
<feature type="transmembrane region" description="Helical" evidence="1">
    <location>
        <begin position="52"/>
        <end position="76"/>
    </location>
</feature>
<keyword evidence="1" id="KW-0472">Membrane</keyword>
<gene>
    <name evidence="2" type="ORF">GTW20_04610</name>
</gene>
<organism evidence="2 3">
    <name type="scientific">Nocardiopsis alba</name>
    <dbReference type="NCBI Taxonomy" id="53437"/>
    <lineage>
        <taxon>Bacteria</taxon>
        <taxon>Bacillati</taxon>
        <taxon>Actinomycetota</taxon>
        <taxon>Actinomycetes</taxon>
        <taxon>Streptosporangiales</taxon>
        <taxon>Nocardiopsidaceae</taxon>
        <taxon>Nocardiopsis</taxon>
    </lineage>
</organism>